<evidence type="ECO:0000256" key="4">
    <source>
        <dbReference type="ARBA" id="ARBA00023180"/>
    </source>
</evidence>
<proteinExistence type="predicted"/>
<feature type="domain" description="Sushi" evidence="6">
    <location>
        <begin position="61"/>
        <end position="122"/>
    </location>
</feature>
<keyword evidence="3 5" id="KW-1015">Disulfide bond</keyword>
<evidence type="ECO:0000256" key="3">
    <source>
        <dbReference type="ARBA" id="ARBA00023157"/>
    </source>
</evidence>
<evidence type="ECO:0000256" key="1">
    <source>
        <dbReference type="ARBA" id="ARBA00022659"/>
    </source>
</evidence>
<gene>
    <name evidence="7" type="ORF">GSLYS_00016930001</name>
</gene>
<keyword evidence="1 5" id="KW-0768">Sushi</keyword>
<protein>
    <recommendedName>
        <fullName evidence="6">Sushi domain-containing protein</fullName>
    </recommendedName>
</protein>
<evidence type="ECO:0000259" key="6">
    <source>
        <dbReference type="PROSITE" id="PS50923"/>
    </source>
</evidence>
<organism evidence="7 8">
    <name type="scientific">Lymnaea stagnalis</name>
    <name type="common">Great pond snail</name>
    <name type="synonym">Helix stagnalis</name>
    <dbReference type="NCBI Taxonomy" id="6523"/>
    <lineage>
        <taxon>Eukaryota</taxon>
        <taxon>Metazoa</taxon>
        <taxon>Spiralia</taxon>
        <taxon>Lophotrochozoa</taxon>
        <taxon>Mollusca</taxon>
        <taxon>Gastropoda</taxon>
        <taxon>Heterobranchia</taxon>
        <taxon>Euthyneura</taxon>
        <taxon>Panpulmonata</taxon>
        <taxon>Hygrophila</taxon>
        <taxon>Lymnaeoidea</taxon>
        <taxon>Lymnaeidae</taxon>
        <taxon>Lymnaea</taxon>
    </lineage>
</organism>
<evidence type="ECO:0000256" key="5">
    <source>
        <dbReference type="PROSITE-ProRule" id="PRU00302"/>
    </source>
</evidence>
<dbReference type="Gene3D" id="2.10.70.10">
    <property type="entry name" value="Complement Module, domain 1"/>
    <property type="match status" value="2"/>
</dbReference>
<dbReference type="Proteomes" id="UP001497497">
    <property type="component" value="Unassembled WGS sequence"/>
</dbReference>
<accession>A0AAV2I9B4</accession>
<dbReference type="PROSITE" id="PS50923">
    <property type="entry name" value="SUSHI"/>
    <property type="match status" value="2"/>
</dbReference>
<name>A0AAV2I9B4_LYMST</name>
<dbReference type="InterPro" id="IPR000436">
    <property type="entry name" value="Sushi_SCR_CCP_dom"/>
</dbReference>
<feature type="non-terminal residue" evidence="7">
    <location>
        <position position="145"/>
    </location>
</feature>
<dbReference type="PANTHER" id="PTHR19325:SF575">
    <property type="entry name" value="LOCOMOTION-RELATED PROTEIN HIKARU GENKI"/>
    <property type="match status" value="1"/>
</dbReference>
<feature type="domain" description="Sushi" evidence="6">
    <location>
        <begin position="2"/>
        <end position="59"/>
    </location>
</feature>
<sequence length="145" mass="15234">AKLCGAAPLISYGFVETSTGVDFGSKITYACFNGYKLSGNGSVSCLATGNWSTIPSCNALSSCPQLNIQSANVTWSLVLNNGTSIGSVYNFTCQQGYKLIGSPTLICQQNGTWSGQLPTCQRRLCPVPTISQATLKTNATTVYLG</sequence>
<evidence type="ECO:0000313" key="8">
    <source>
        <dbReference type="Proteomes" id="UP001497497"/>
    </source>
</evidence>
<dbReference type="SUPFAM" id="SSF57535">
    <property type="entry name" value="Complement control module/SCR domain"/>
    <property type="match status" value="2"/>
</dbReference>
<comment type="caution">
    <text evidence="7">The sequence shown here is derived from an EMBL/GenBank/DDBJ whole genome shotgun (WGS) entry which is preliminary data.</text>
</comment>
<dbReference type="InterPro" id="IPR035976">
    <property type="entry name" value="Sushi/SCR/CCP_sf"/>
</dbReference>
<keyword evidence="4" id="KW-0325">Glycoprotein</keyword>
<dbReference type="AlphaFoldDB" id="A0AAV2I9B4"/>
<dbReference type="EMBL" id="CAXITT010000546">
    <property type="protein sequence ID" value="CAL1543396.1"/>
    <property type="molecule type" value="Genomic_DNA"/>
</dbReference>
<dbReference type="InterPro" id="IPR050350">
    <property type="entry name" value="Compl-Cell_Adhes-Reg"/>
</dbReference>
<dbReference type="Pfam" id="PF00084">
    <property type="entry name" value="Sushi"/>
    <property type="match status" value="2"/>
</dbReference>
<evidence type="ECO:0000313" key="7">
    <source>
        <dbReference type="EMBL" id="CAL1543396.1"/>
    </source>
</evidence>
<evidence type="ECO:0000256" key="2">
    <source>
        <dbReference type="ARBA" id="ARBA00022737"/>
    </source>
</evidence>
<keyword evidence="8" id="KW-1185">Reference proteome</keyword>
<dbReference type="PANTHER" id="PTHR19325">
    <property type="entry name" value="COMPLEMENT COMPONENT-RELATED SUSHI DOMAIN-CONTAINING"/>
    <property type="match status" value="1"/>
</dbReference>
<keyword evidence="2" id="KW-0677">Repeat</keyword>
<feature type="disulfide bond" evidence="5">
    <location>
        <begin position="93"/>
        <end position="120"/>
    </location>
</feature>
<comment type="caution">
    <text evidence="5">Lacks conserved residue(s) required for the propagation of feature annotation.</text>
</comment>
<dbReference type="CDD" id="cd00033">
    <property type="entry name" value="CCP"/>
    <property type="match status" value="2"/>
</dbReference>
<dbReference type="SMART" id="SM00032">
    <property type="entry name" value="CCP"/>
    <property type="match status" value="2"/>
</dbReference>
<feature type="non-terminal residue" evidence="7">
    <location>
        <position position="1"/>
    </location>
</feature>
<reference evidence="7 8" key="1">
    <citation type="submission" date="2024-04" db="EMBL/GenBank/DDBJ databases">
        <authorList>
            <consortium name="Genoscope - CEA"/>
            <person name="William W."/>
        </authorList>
    </citation>
    <scope>NUCLEOTIDE SEQUENCE [LARGE SCALE GENOMIC DNA]</scope>
</reference>